<keyword evidence="2" id="KW-1133">Transmembrane helix</keyword>
<evidence type="ECO:0000256" key="1">
    <source>
        <dbReference type="PIRSR" id="PIRSR001221-1"/>
    </source>
</evidence>
<dbReference type="AlphaFoldDB" id="A0A9N9WU58"/>
<feature type="transmembrane region" description="Helical" evidence="2">
    <location>
        <begin position="7"/>
        <end position="27"/>
    </location>
</feature>
<dbReference type="PANTHER" id="PTHR43372">
    <property type="entry name" value="FATTY-ACID AMIDE HYDROLASE"/>
    <property type="match status" value="1"/>
</dbReference>
<dbReference type="OrthoDB" id="6428749at2759"/>
<keyword evidence="5" id="KW-1185">Reference proteome</keyword>
<dbReference type="GO" id="GO:0012505">
    <property type="term" value="C:endomembrane system"/>
    <property type="evidence" value="ECO:0007669"/>
    <property type="project" value="TreeGrafter"/>
</dbReference>
<feature type="active site" description="Acyl-ester intermediate" evidence="1">
    <location>
        <position position="223"/>
    </location>
</feature>
<evidence type="ECO:0000256" key="2">
    <source>
        <dbReference type="SAM" id="Phobius"/>
    </source>
</evidence>
<organism evidence="4 5">
    <name type="scientific">Chironomus riparius</name>
    <dbReference type="NCBI Taxonomy" id="315576"/>
    <lineage>
        <taxon>Eukaryota</taxon>
        <taxon>Metazoa</taxon>
        <taxon>Ecdysozoa</taxon>
        <taxon>Arthropoda</taxon>
        <taxon>Hexapoda</taxon>
        <taxon>Insecta</taxon>
        <taxon>Pterygota</taxon>
        <taxon>Neoptera</taxon>
        <taxon>Endopterygota</taxon>
        <taxon>Diptera</taxon>
        <taxon>Nematocera</taxon>
        <taxon>Chironomoidea</taxon>
        <taxon>Chironomidae</taxon>
        <taxon>Chironominae</taxon>
        <taxon>Chironomus</taxon>
    </lineage>
</organism>
<gene>
    <name evidence="4" type="ORF">CHIRRI_LOCUS8315</name>
</gene>
<dbReference type="InterPro" id="IPR023631">
    <property type="entry name" value="Amidase_dom"/>
</dbReference>
<reference evidence="4" key="1">
    <citation type="submission" date="2022-01" db="EMBL/GenBank/DDBJ databases">
        <authorList>
            <person name="King R."/>
        </authorList>
    </citation>
    <scope>NUCLEOTIDE SEQUENCE</scope>
</reference>
<dbReference type="InterPro" id="IPR052739">
    <property type="entry name" value="FAAH2"/>
</dbReference>
<dbReference type="EMBL" id="OU895878">
    <property type="protein sequence ID" value="CAG9805443.1"/>
    <property type="molecule type" value="Genomic_DNA"/>
</dbReference>
<dbReference type="Gene3D" id="3.90.1300.10">
    <property type="entry name" value="Amidase signature (AS) domain"/>
    <property type="match status" value="1"/>
</dbReference>
<reference evidence="4" key="2">
    <citation type="submission" date="2022-10" db="EMBL/GenBank/DDBJ databases">
        <authorList>
            <consortium name="ENA_rothamsted_submissions"/>
            <consortium name="culmorum"/>
            <person name="King R."/>
        </authorList>
    </citation>
    <scope>NUCLEOTIDE SEQUENCE</scope>
</reference>
<dbReference type="PIRSF" id="PIRSF001221">
    <property type="entry name" value="Amidase_fungi"/>
    <property type="match status" value="1"/>
</dbReference>
<dbReference type="Proteomes" id="UP001153620">
    <property type="component" value="Chromosome 2"/>
</dbReference>
<name>A0A9N9WU58_9DIPT</name>
<proteinExistence type="predicted"/>
<feature type="domain" description="Amidase" evidence="3">
    <location>
        <begin position="65"/>
        <end position="514"/>
    </location>
</feature>
<evidence type="ECO:0000259" key="3">
    <source>
        <dbReference type="Pfam" id="PF01425"/>
    </source>
</evidence>
<keyword evidence="2" id="KW-0812">Transmembrane</keyword>
<protein>
    <recommendedName>
        <fullName evidence="3">Amidase domain-containing protein</fullName>
    </recommendedName>
</protein>
<sequence>MELTLRIYGIINKIINYLLAPFLYLYFDIFGKNGKVPPLKNPILEISAVDLAEKIRSREFSSEKVVREYIKRIREVEPFLNAVVENRFDDAIKDAKRADKIIEEASLIYIIENYPLLGVPFTVKESIAVKGLLHGTATISRKGMRADKDAIVVEKLRAAGAIPLLVSTTPEYCVTWECNNYVSGRTLNPHKLSTSPGGSSGGEAALNGAGASCFGIGSDIAGSIRVPSHFVGIFGHKPTSGIISIDGHFPTSMDKSFLKFLTIGPMCRYAKDLPTLTYLMANENCRSQLRLDQPIHTKDIDIYYQTSASEFSLSLWNVDELIQRRMLEAVSHFKSNGLNVKRLNPSYNDHHQHGDFIDMNDSLEISICSLCDVDDIPDLLSNDKTSPRKDLWNELLKSMFGLSEYTYAALYFYVLHATNGFIPKSRKEHYVKKGKVLREKLINKLGTNGVLFYPTFPQSAFRHGESTTKLSGVMYTAFFNIMGFPSTHVPMGMDESGLPIGFQVIAAPYQDRNCFAIACEIEAAFGGWKF</sequence>
<dbReference type="InterPro" id="IPR036928">
    <property type="entry name" value="AS_sf"/>
</dbReference>
<dbReference type="Pfam" id="PF01425">
    <property type="entry name" value="Amidase"/>
    <property type="match status" value="1"/>
</dbReference>
<evidence type="ECO:0000313" key="5">
    <source>
        <dbReference type="Proteomes" id="UP001153620"/>
    </source>
</evidence>
<evidence type="ECO:0000313" key="4">
    <source>
        <dbReference type="EMBL" id="CAG9805443.1"/>
    </source>
</evidence>
<dbReference type="SUPFAM" id="SSF75304">
    <property type="entry name" value="Amidase signature (AS) enzymes"/>
    <property type="match status" value="1"/>
</dbReference>
<feature type="active site" description="Charge relay system" evidence="1">
    <location>
        <position position="199"/>
    </location>
</feature>
<dbReference type="PANTHER" id="PTHR43372:SF3">
    <property type="entry name" value="AT07710P-RELATED"/>
    <property type="match status" value="1"/>
</dbReference>
<accession>A0A9N9WU58</accession>
<feature type="active site" description="Charge relay system" evidence="1">
    <location>
        <position position="124"/>
    </location>
</feature>
<keyword evidence="2" id="KW-0472">Membrane</keyword>